<dbReference type="EMBL" id="LJFO01000003">
    <property type="protein sequence ID" value="KPG14657.1"/>
    <property type="molecule type" value="Genomic_DNA"/>
</dbReference>
<proteinExistence type="predicted"/>
<keyword evidence="1" id="KW-0732">Signal</keyword>
<organism evidence="4 7">
    <name type="scientific">Mycobacteroides immunogenum</name>
    <dbReference type="NCBI Taxonomy" id="83262"/>
    <lineage>
        <taxon>Bacteria</taxon>
        <taxon>Bacillati</taxon>
        <taxon>Actinomycetota</taxon>
        <taxon>Actinomycetes</taxon>
        <taxon>Mycobacteriales</taxon>
        <taxon>Mycobacteriaceae</taxon>
        <taxon>Mycobacteroides</taxon>
    </lineage>
</organism>
<keyword evidence="6" id="KW-1185">Reference proteome</keyword>
<evidence type="ECO:0000256" key="1">
    <source>
        <dbReference type="SAM" id="SignalP"/>
    </source>
</evidence>
<evidence type="ECO:0000313" key="7">
    <source>
        <dbReference type="Proteomes" id="UP000186919"/>
    </source>
</evidence>
<feature type="signal peptide" evidence="1">
    <location>
        <begin position="1"/>
        <end position="25"/>
    </location>
</feature>
<dbReference type="OrthoDB" id="4763942at2"/>
<dbReference type="AlphaFoldDB" id="A0A0N0KP88"/>
<evidence type="ECO:0008006" key="8">
    <source>
        <dbReference type="Google" id="ProtNLM"/>
    </source>
</evidence>
<sequence>MKRLATVAAVSAAMMFGCYAPTAIADPSTPSPAPSTATPSAGKFCSKDLEDKTGKASDGTVLTCTKGDDGKDRWTASTDTAGADKASAGKFCAKDLEGKTGKASDGTVLTCTKGDDGKDRWAKK</sequence>
<evidence type="ECO:0000313" key="2">
    <source>
        <dbReference type="EMBL" id="KPG14657.1"/>
    </source>
</evidence>
<dbReference type="Proteomes" id="UP000037962">
    <property type="component" value="Unassembled WGS sequence"/>
</dbReference>
<reference evidence="4 7" key="2">
    <citation type="submission" date="2016-01" db="EMBL/GenBank/DDBJ databases">
        <title>Mycobacterium immunogenum strain CD11_6 genome sequencing and assembly.</title>
        <authorList>
            <person name="Kaur G."/>
            <person name="Nair G.R."/>
            <person name="Mayilraj S."/>
        </authorList>
    </citation>
    <scope>NUCLEOTIDE SEQUENCE [LARGE SCALE GENOMIC DNA]</scope>
    <source>
        <strain evidence="4 7">CD11-6</strain>
    </source>
</reference>
<dbReference type="RefSeq" id="WP_043075996.1">
    <property type="nucleotide sequence ID" value="NZ_CP016189.1"/>
</dbReference>
<evidence type="ECO:0000313" key="3">
    <source>
        <dbReference type="EMBL" id="KPG36053.1"/>
    </source>
</evidence>
<accession>A0A0N0KP88</accession>
<evidence type="ECO:0000313" key="4">
    <source>
        <dbReference type="EMBL" id="OAT68693.1"/>
    </source>
</evidence>
<protein>
    <recommendedName>
        <fullName evidence="8">Ricin B lectin domain-containing protein</fullName>
    </recommendedName>
</protein>
<dbReference type="EMBL" id="LQYE01000013">
    <property type="protein sequence ID" value="OAT68693.1"/>
    <property type="molecule type" value="Genomic_DNA"/>
</dbReference>
<dbReference type="PATRIC" id="fig|83262.10.peg.1544"/>
<reference evidence="5 6" key="1">
    <citation type="submission" date="2015-09" db="EMBL/GenBank/DDBJ databases">
        <title>Genome Sequences of Mycobacterium immunogenum Isolates, Recuperated from a Chloraminated Drinking Water Distribution System Simulator Subjected to Episodes of Nitrification.</title>
        <authorList>
            <person name="Gomez-Alvarez V."/>
            <person name="Revetta R.P."/>
        </authorList>
    </citation>
    <scope>NUCLEOTIDE SEQUENCE [LARGE SCALE GENOMIC DNA]</scope>
    <source>
        <strain evidence="2 5">H008</strain>
        <strain evidence="3 6">H076</strain>
    </source>
</reference>
<evidence type="ECO:0000313" key="5">
    <source>
        <dbReference type="Proteomes" id="UP000037843"/>
    </source>
</evidence>
<comment type="caution">
    <text evidence="4">The sequence shown here is derived from an EMBL/GenBank/DDBJ whole genome shotgun (WGS) entry which is preliminary data.</text>
</comment>
<feature type="chain" id="PRO_5014234546" description="Ricin B lectin domain-containing protein" evidence="1">
    <location>
        <begin position="26"/>
        <end position="124"/>
    </location>
</feature>
<dbReference type="EMBL" id="LJFS01000005">
    <property type="protein sequence ID" value="KPG36053.1"/>
    <property type="molecule type" value="Genomic_DNA"/>
</dbReference>
<dbReference type="KEGG" id="miz:BAB75_08410"/>
<evidence type="ECO:0000313" key="6">
    <source>
        <dbReference type="Proteomes" id="UP000037962"/>
    </source>
</evidence>
<dbReference type="PROSITE" id="PS51257">
    <property type="entry name" value="PROKAR_LIPOPROTEIN"/>
    <property type="match status" value="1"/>
</dbReference>
<dbReference type="Proteomes" id="UP000037843">
    <property type="component" value="Unassembled WGS sequence"/>
</dbReference>
<dbReference type="Proteomes" id="UP000186919">
    <property type="component" value="Unassembled WGS sequence"/>
</dbReference>
<gene>
    <name evidence="2" type="ORF">AN908_09180</name>
    <name evidence="3" type="ORF">AN912_05705</name>
    <name evidence="4" type="ORF">AWB85_24125</name>
</gene>
<name>A0A0N0KP88_9MYCO</name>